<dbReference type="FunCoup" id="R7VC68">
    <property type="interactions" value="94"/>
</dbReference>
<keyword evidence="8" id="KW-1185">Reference proteome</keyword>
<reference evidence="8" key="1">
    <citation type="submission" date="2012-12" db="EMBL/GenBank/DDBJ databases">
        <authorList>
            <person name="Hellsten U."/>
            <person name="Grimwood J."/>
            <person name="Chapman J.A."/>
            <person name="Shapiro H."/>
            <person name="Aerts A."/>
            <person name="Otillar R.P."/>
            <person name="Terry A.Y."/>
            <person name="Boore J.L."/>
            <person name="Simakov O."/>
            <person name="Marletaz F."/>
            <person name="Cho S.-J."/>
            <person name="Edsinger-Gonzales E."/>
            <person name="Havlak P."/>
            <person name="Kuo D.-H."/>
            <person name="Larsson T."/>
            <person name="Lv J."/>
            <person name="Arendt D."/>
            <person name="Savage R."/>
            <person name="Osoegawa K."/>
            <person name="de Jong P."/>
            <person name="Lindberg D.R."/>
            <person name="Seaver E.C."/>
            <person name="Weisblat D.A."/>
            <person name="Putnam N.H."/>
            <person name="Grigoriev I.V."/>
            <person name="Rokhsar D.S."/>
        </authorList>
    </citation>
    <scope>NUCLEOTIDE SEQUENCE</scope>
    <source>
        <strain evidence="8">I ESC-2004</strain>
    </source>
</reference>
<evidence type="ECO:0000313" key="7">
    <source>
        <dbReference type="EnsemblMetazoa" id="CapteP146243"/>
    </source>
</evidence>
<dbReference type="PANTHER" id="PTHR11567:SF110">
    <property type="entry name" value="2-PHOSPHOXYLOSE PHOSPHATASE 1"/>
    <property type="match status" value="1"/>
</dbReference>
<dbReference type="SUPFAM" id="SSF53254">
    <property type="entry name" value="Phosphoglycerate mutase-like"/>
    <property type="match status" value="1"/>
</dbReference>
<name>R7VC68_CAPTE</name>
<reference evidence="6 8" key="2">
    <citation type="journal article" date="2013" name="Nature">
        <title>Insights into bilaterian evolution from three spiralian genomes.</title>
        <authorList>
            <person name="Simakov O."/>
            <person name="Marletaz F."/>
            <person name="Cho S.J."/>
            <person name="Edsinger-Gonzales E."/>
            <person name="Havlak P."/>
            <person name="Hellsten U."/>
            <person name="Kuo D.H."/>
            <person name="Larsson T."/>
            <person name="Lv J."/>
            <person name="Arendt D."/>
            <person name="Savage R."/>
            <person name="Osoegawa K."/>
            <person name="de Jong P."/>
            <person name="Grimwood J."/>
            <person name="Chapman J.A."/>
            <person name="Shapiro H."/>
            <person name="Aerts A."/>
            <person name="Otillar R.P."/>
            <person name="Terry A.Y."/>
            <person name="Boore J.L."/>
            <person name="Grigoriev I.V."/>
            <person name="Lindberg D.R."/>
            <person name="Seaver E.C."/>
            <person name="Weisblat D.A."/>
            <person name="Putnam N.H."/>
            <person name="Rokhsar D.S."/>
        </authorList>
    </citation>
    <scope>NUCLEOTIDE SEQUENCE</scope>
    <source>
        <strain evidence="6 8">I ESC-2004</strain>
    </source>
</reference>
<dbReference type="Gene3D" id="3.40.50.1240">
    <property type="entry name" value="Phosphoglycerate mutase-like"/>
    <property type="match status" value="1"/>
</dbReference>
<evidence type="ECO:0000256" key="1">
    <source>
        <dbReference type="ARBA" id="ARBA00005375"/>
    </source>
</evidence>
<reference evidence="7" key="3">
    <citation type="submission" date="2015-06" db="UniProtKB">
        <authorList>
            <consortium name="EnsemblMetazoa"/>
        </authorList>
    </citation>
    <scope>IDENTIFICATION</scope>
</reference>
<evidence type="ECO:0000256" key="5">
    <source>
        <dbReference type="ARBA" id="ARBA00041499"/>
    </source>
</evidence>
<dbReference type="OrthoDB" id="10262962at2759"/>
<evidence type="ECO:0000256" key="4">
    <source>
        <dbReference type="ARBA" id="ARBA00040357"/>
    </source>
</evidence>
<dbReference type="PANTHER" id="PTHR11567">
    <property type="entry name" value="ACID PHOSPHATASE-RELATED"/>
    <property type="match status" value="1"/>
</dbReference>
<dbReference type="InterPro" id="IPR050645">
    <property type="entry name" value="Histidine_acid_phosphatase"/>
</dbReference>
<sequence>MKHSGNISFYNKDGRLKLLSVHVVIRHGDRLHLNPLPDNSLLRIPCHLSVSQLKSSHLAARYERAMRSLAQRQSNQTFHGMDLHPDQEWCGLGHLTPYGAMQHVITGDYLRRKYLHMLSMQSHGHPEEAVLVKSTKYSRNFQSAIAFMHGFLPDTPPTLLNMEKVDNVSFCSINSGHPCQCAASEKFKDIFPARFRQLGNNIRTSRRIIPVYDNLSKVFGVDPEAILPPSHNMDIFMAHVCHATPLSGNRGQCLASRTVRNLYDALSENGQEALKDSNYLRGVRLNMQPLLYEIAERMIKQTAKQTKPLKFVLYSGHDTTIEPLAAALGFSSGIWARYASRIVFELYHNTLSPAKQYVRVLYNGRVVTDLMPFCRNSDQIERSGLCPLRQLVNFVRMGNMRDLGARDYEEACAVPIDADPY</sequence>
<dbReference type="HOGENOM" id="CLU_033855_1_0_1"/>
<dbReference type="GO" id="GO:0006024">
    <property type="term" value="P:glycosaminoglycan biosynthetic process"/>
    <property type="evidence" value="ECO:0007669"/>
    <property type="project" value="TreeGrafter"/>
</dbReference>
<dbReference type="CDD" id="cd07061">
    <property type="entry name" value="HP_HAP_like"/>
    <property type="match status" value="1"/>
</dbReference>
<dbReference type="EMBL" id="AMQN01005174">
    <property type="status" value="NOT_ANNOTATED_CDS"/>
    <property type="molecule type" value="Genomic_DNA"/>
</dbReference>
<protein>
    <recommendedName>
        <fullName evidence="4">2-phosphoxylose phosphatase 1</fullName>
    </recommendedName>
    <alternativeName>
        <fullName evidence="5">Acid phosphatase-like protein 2</fullName>
    </alternativeName>
</protein>
<dbReference type="PROSITE" id="PS00778">
    <property type="entry name" value="HIS_ACID_PHOSPHAT_2"/>
    <property type="match status" value="1"/>
</dbReference>
<dbReference type="InterPro" id="IPR000560">
    <property type="entry name" value="His_Pase_clade-2"/>
</dbReference>
<dbReference type="OMA" id="CALGQLT"/>
<dbReference type="Proteomes" id="UP000014760">
    <property type="component" value="Unassembled WGS sequence"/>
</dbReference>
<comment type="similarity">
    <text evidence="1">Belongs to the histidine acid phosphatase family.</text>
</comment>
<dbReference type="InterPro" id="IPR033379">
    <property type="entry name" value="Acid_Pase_AS"/>
</dbReference>
<evidence type="ECO:0000256" key="2">
    <source>
        <dbReference type="ARBA" id="ARBA00022801"/>
    </source>
</evidence>
<dbReference type="EnsemblMetazoa" id="CapteT146243">
    <property type="protein sequence ID" value="CapteP146243"/>
    <property type="gene ID" value="CapteG146243"/>
</dbReference>
<dbReference type="EMBL" id="KB295343">
    <property type="protein sequence ID" value="ELU13270.1"/>
    <property type="molecule type" value="Genomic_DNA"/>
</dbReference>
<dbReference type="GO" id="GO:0016791">
    <property type="term" value="F:phosphatase activity"/>
    <property type="evidence" value="ECO:0007669"/>
    <property type="project" value="TreeGrafter"/>
</dbReference>
<evidence type="ECO:0000256" key="3">
    <source>
        <dbReference type="ARBA" id="ARBA00036311"/>
    </source>
</evidence>
<dbReference type="GO" id="GO:0050650">
    <property type="term" value="P:chondroitin sulfate proteoglycan biosynthetic process"/>
    <property type="evidence" value="ECO:0007669"/>
    <property type="project" value="TreeGrafter"/>
</dbReference>
<dbReference type="GO" id="GO:0005794">
    <property type="term" value="C:Golgi apparatus"/>
    <property type="evidence" value="ECO:0007669"/>
    <property type="project" value="TreeGrafter"/>
</dbReference>
<evidence type="ECO:0000313" key="6">
    <source>
        <dbReference type="EMBL" id="ELU13270.1"/>
    </source>
</evidence>
<dbReference type="InterPro" id="IPR029033">
    <property type="entry name" value="His_PPase_superfam"/>
</dbReference>
<comment type="catalytic activity">
    <reaction evidence="3">
        <text>3-O-[beta-D-GlcA-(1-&gt;3)-beta-D-Gal-(1-&gt;3)-beta-D-Gal-(1-&gt;4)-beta-D-2-O-P-Xyl]-L-seryl-[protein] + H2O = 3-O-(beta-D-GlcA-(1-&gt;3)-beta-D-Gal-(1-&gt;3)-beta-D-Gal-(1-&gt;4)-beta-D-Xyl)-L-seryl-[protein] + phosphate</text>
        <dbReference type="Rhea" id="RHEA:56512"/>
        <dbReference type="Rhea" id="RHEA-COMP:12573"/>
        <dbReference type="Rhea" id="RHEA-COMP:14559"/>
        <dbReference type="ChEBI" id="CHEBI:15377"/>
        <dbReference type="ChEBI" id="CHEBI:43474"/>
        <dbReference type="ChEBI" id="CHEBI:132093"/>
        <dbReference type="ChEBI" id="CHEBI:140495"/>
    </reaction>
</comment>
<proteinExistence type="inferred from homology"/>
<dbReference type="Pfam" id="PF00328">
    <property type="entry name" value="His_Phos_2"/>
    <property type="match status" value="2"/>
</dbReference>
<evidence type="ECO:0000313" key="8">
    <source>
        <dbReference type="Proteomes" id="UP000014760"/>
    </source>
</evidence>
<organism evidence="6">
    <name type="scientific">Capitella teleta</name>
    <name type="common">Polychaete worm</name>
    <dbReference type="NCBI Taxonomy" id="283909"/>
    <lineage>
        <taxon>Eukaryota</taxon>
        <taxon>Metazoa</taxon>
        <taxon>Spiralia</taxon>
        <taxon>Lophotrochozoa</taxon>
        <taxon>Annelida</taxon>
        <taxon>Polychaeta</taxon>
        <taxon>Sedentaria</taxon>
        <taxon>Scolecida</taxon>
        <taxon>Capitellidae</taxon>
        <taxon>Capitella</taxon>
    </lineage>
</organism>
<dbReference type="AlphaFoldDB" id="R7VC68"/>
<gene>
    <name evidence="6" type="ORF">CAPTEDRAFT_146243</name>
</gene>
<keyword evidence="2" id="KW-0378">Hydrolase</keyword>
<accession>R7VC68</accession>